<dbReference type="Gene3D" id="3.60.10.10">
    <property type="entry name" value="Endonuclease/exonuclease/phosphatase"/>
    <property type="match status" value="1"/>
</dbReference>
<evidence type="ECO:0000313" key="6">
    <source>
        <dbReference type="EMBL" id="CAG8460824.1"/>
    </source>
</evidence>
<evidence type="ECO:0000313" key="7">
    <source>
        <dbReference type="Proteomes" id="UP000789739"/>
    </source>
</evidence>
<dbReference type="InterPro" id="IPR017766">
    <property type="entry name" value="Sphingomyelinase/PLipase_C"/>
</dbReference>
<dbReference type="GO" id="GO:0005737">
    <property type="term" value="C:cytoplasm"/>
    <property type="evidence" value="ECO:0007669"/>
    <property type="project" value="TreeGrafter"/>
</dbReference>
<accession>A0A9N8Z245</accession>
<evidence type="ECO:0000256" key="2">
    <source>
        <dbReference type="ARBA" id="ARBA00012369"/>
    </source>
</evidence>
<feature type="compositionally biased region" description="Basic and acidic residues" evidence="4">
    <location>
        <begin position="231"/>
        <end position="245"/>
    </location>
</feature>
<dbReference type="GO" id="GO:0004767">
    <property type="term" value="F:sphingomyelin phosphodiesterase activity"/>
    <property type="evidence" value="ECO:0007669"/>
    <property type="project" value="UniProtKB-EC"/>
</dbReference>
<keyword evidence="3" id="KW-0378">Hydrolase</keyword>
<sequence>MTQTTDPEERPQTPQTPPSPTHLVAPILSIITKTPPSSTNAANSTTVKLLSLNIFLQPLMTNTPYKADRLNYFIANILPNYDIICLQEMHGFGTGRRKRLISAAKESGFGHVLKSKARLTKGMIDGGLLILSRFPITDSEEMVFECQGDRFVAKGSLYAKIAVKPTCSIHLFVTQLQSSCDPHPPLSDANVRIRLQQVHQLRQFVDKCRAMHECKPNEMVMVVGDLNIDGRRTDGDDDKMSEKSRTIYSKKQNSNSDLGEKNTSLDDDKSAMSYILDSDFIDNQEDSREYLLIQKILSGKGIPANYANPRFSIAGLRYASSTPFIVRDILKETYSEHPITYSGVAPTKGGHSQPRENVLTAKHRQGKQCCLDYMLVLKNQDEVEEDGDDDTVEIDIKNTKVEEFSTDESFEFSQISDHYGISTVLIVP</sequence>
<keyword evidence="7" id="KW-1185">Reference proteome</keyword>
<evidence type="ECO:0000256" key="4">
    <source>
        <dbReference type="SAM" id="MobiDB-lite"/>
    </source>
</evidence>
<feature type="compositionally biased region" description="Polar residues" evidence="4">
    <location>
        <begin position="246"/>
        <end position="257"/>
    </location>
</feature>
<dbReference type="OrthoDB" id="40902at2759"/>
<dbReference type="Proteomes" id="UP000789739">
    <property type="component" value="Unassembled WGS sequence"/>
</dbReference>
<dbReference type="InterPro" id="IPR005135">
    <property type="entry name" value="Endo/exonuclease/phosphatase"/>
</dbReference>
<dbReference type="AlphaFoldDB" id="A0A9N8Z245"/>
<comment type="similarity">
    <text evidence="1">Belongs to the neutral sphingomyelinase family.</text>
</comment>
<dbReference type="InterPro" id="IPR036691">
    <property type="entry name" value="Endo/exonu/phosph_ase_sf"/>
</dbReference>
<feature type="region of interest" description="Disordered" evidence="4">
    <location>
        <begin position="1"/>
        <end position="22"/>
    </location>
</feature>
<dbReference type="PANTHER" id="PTHR16320:SF1">
    <property type="entry name" value="SPHINGOMYELINASE DDB_G0288017"/>
    <property type="match status" value="1"/>
</dbReference>
<evidence type="ECO:0000256" key="1">
    <source>
        <dbReference type="ARBA" id="ARBA00006335"/>
    </source>
</evidence>
<dbReference type="EC" id="3.1.4.12" evidence="2"/>
<comment type="caution">
    <text evidence="6">The sequence shown here is derived from an EMBL/GenBank/DDBJ whole genome shotgun (WGS) entry which is preliminary data.</text>
</comment>
<protein>
    <recommendedName>
        <fullName evidence="2">sphingomyelin phosphodiesterase</fullName>
        <ecNumber evidence="2">3.1.4.12</ecNumber>
    </recommendedName>
</protein>
<gene>
    <name evidence="6" type="ORF">PBRASI_LOCUS569</name>
</gene>
<dbReference type="CDD" id="cd09078">
    <property type="entry name" value="nSMase"/>
    <property type="match status" value="1"/>
</dbReference>
<dbReference type="GO" id="GO:0005576">
    <property type="term" value="C:extracellular region"/>
    <property type="evidence" value="ECO:0007669"/>
    <property type="project" value="InterPro"/>
</dbReference>
<proteinExistence type="inferred from homology"/>
<dbReference type="SUPFAM" id="SSF56219">
    <property type="entry name" value="DNase I-like"/>
    <property type="match status" value="1"/>
</dbReference>
<name>A0A9N8Z245_9GLOM</name>
<evidence type="ECO:0000259" key="5">
    <source>
        <dbReference type="Pfam" id="PF03372"/>
    </source>
</evidence>
<organism evidence="6 7">
    <name type="scientific">Paraglomus brasilianum</name>
    <dbReference type="NCBI Taxonomy" id="144538"/>
    <lineage>
        <taxon>Eukaryota</taxon>
        <taxon>Fungi</taxon>
        <taxon>Fungi incertae sedis</taxon>
        <taxon>Mucoromycota</taxon>
        <taxon>Glomeromycotina</taxon>
        <taxon>Glomeromycetes</taxon>
        <taxon>Paraglomerales</taxon>
        <taxon>Paraglomeraceae</taxon>
        <taxon>Paraglomus</taxon>
    </lineage>
</organism>
<reference evidence="6" key="1">
    <citation type="submission" date="2021-06" db="EMBL/GenBank/DDBJ databases">
        <authorList>
            <person name="Kallberg Y."/>
            <person name="Tangrot J."/>
            <person name="Rosling A."/>
        </authorList>
    </citation>
    <scope>NUCLEOTIDE SEQUENCE</scope>
    <source>
        <strain evidence="6">BR232B</strain>
    </source>
</reference>
<dbReference type="Pfam" id="PF03372">
    <property type="entry name" value="Exo_endo_phos"/>
    <property type="match status" value="1"/>
</dbReference>
<feature type="region of interest" description="Disordered" evidence="4">
    <location>
        <begin position="231"/>
        <end position="265"/>
    </location>
</feature>
<evidence type="ECO:0000256" key="3">
    <source>
        <dbReference type="ARBA" id="ARBA00022801"/>
    </source>
</evidence>
<feature type="domain" description="Endonuclease/exonuclease/phosphatase" evidence="5">
    <location>
        <begin position="74"/>
        <end position="242"/>
    </location>
</feature>
<dbReference type="EMBL" id="CAJVPI010000029">
    <property type="protein sequence ID" value="CAG8460824.1"/>
    <property type="molecule type" value="Genomic_DNA"/>
</dbReference>
<dbReference type="InterPro" id="IPR038772">
    <property type="entry name" value="Sph/SMPD2-like"/>
</dbReference>
<dbReference type="PANTHER" id="PTHR16320">
    <property type="entry name" value="SPHINGOMYELINASE FAMILY MEMBER"/>
    <property type="match status" value="1"/>
</dbReference>